<feature type="region of interest" description="Disordered" evidence="1">
    <location>
        <begin position="220"/>
        <end position="256"/>
    </location>
</feature>
<organism evidence="3 4">
    <name type="scientific">Solimonas fluminis</name>
    <dbReference type="NCBI Taxonomy" id="2086571"/>
    <lineage>
        <taxon>Bacteria</taxon>
        <taxon>Pseudomonadati</taxon>
        <taxon>Pseudomonadota</taxon>
        <taxon>Gammaproteobacteria</taxon>
        <taxon>Nevskiales</taxon>
        <taxon>Nevskiaceae</taxon>
        <taxon>Solimonas</taxon>
    </lineage>
</organism>
<dbReference type="Proteomes" id="UP000238220">
    <property type="component" value="Unassembled WGS sequence"/>
</dbReference>
<proteinExistence type="predicted"/>
<gene>
    <name evidence="3" type="ORF">C3942_07335</name>
</gene>
<evidence type="ECO:0000313" key="4">
    <source>
        <dbReference type="Proteomes" id="UP000238220"/>
    </source>
</evidence>
<keyword evidence="2" id="KW-0732">Signal</keyword>
<evidence type="ECO:0000256" key="2">
    <source>
        <dbReference type="SAM" id="SignalP"/>
    </source>
</evidence>
<feature type="compositionally biased region" description="Low complexity" evidence="1">
    <location>
        <begin position="220"/>
        <end position="253"/>
    </location>
</feature>
<feature type="signal peptide" evidence="2">
    <location>
        <begin position="1"/>
        <end position="23"/>
    </location>
</feature>
<reference evidence="3 4" key="1">
    <citation type="submission" date="2018-02" db="EMBL/GenBank/DDBJ databases">
        <title>Genome sequencing of Solimonas sp. HR-BB.</title>
        <authorList>
            <person name="Lee Y."/>
            <person name="Jeon C.O."/>
        </authorList>
    </citation>
    <scope>NUCLEOTIDE SEQUENCE [LARGE SCALE GENOMIC DNA]</scope>
    <source>
        <strain evidence="3 4">HR-BB</strain>
    </source>
</reference>
<accession>A0A2S5THV1</accession>
<name>A0A2S5THV1_9GAMM</name>
<sequence>MRHMNARLLAAGLLVMAAGPAHSQSILQLAGTTYENTFTEPDDTEDLRLCEVRKSQRREIRVSEGARADLTVTTESTAIFDSSTARSQSLLNTVGNYYAMKNGGRAKEGYSITEAREACEEFDYSERVTSEVSFDSGSMRFSQTITSGEQAGSTQDGRFQILDSGRKLVMNYDEGTKRIYDVKGRVQVGNMPASAYEYLIPDRTPDIVLSCSPVSVRQSTYNTTNSHGGNSSSNYSSGSSGTNYNNSSTTSGSCEDKGWQNRKIAIRIWQGEQRCEGYACDINAAAFQWRGNRVDRMTGQTEVGCYVYQCEKAATAQPKF</sequence>
<evidence type="ECO:0000256" key="1">
    <source>
        <dbReference type="SAM" id="MobiDB-lite"/>
    </source>
</evidence>
<comment type="caution">
    <text evidence="3">The sequence shown here is derived from an EMBL/GenBank/DDBJ whole genome shotgun (WGS) entry which is preliminary data.</text>
</comment>
<dbReference type="EMBL" id="PSNW01000003">
    <property type="protein sequence ID" value="PPE74566.1"/>
    <property type="molecule type" value="Genomic_DNA"/>
</dbReference>
<dbReference type="AlphaFoldDB" id="A0A2S5THV1"/>
<evidence type="ECO:0000313" key="3">
    <source>
        <dbReference type="EMBL" id="PPE74566.1"/>
    </source>
</evidence>
<feature type="chain" id="PRO_5015714124" evidence="2">
    <location>
        <begin position="24"/>
        <end position="320"/>
    </location>
</feature>
<keyword evidence="4" id="KW-1185">Reference proteome</keyword>
<protein>
    <submittedName>
        <fullName evidence="3">Uncharacterized protein</fullName>
    </submittedName>
</protein>